<keyword evidence="3" id="KW-1185">Reference proteome</keyword>
<dbReference type="PANTHER" id="PTHR12993:SF11">
    <property type="entry name" value="N-ACETYLGLUCOSAMINYL-PHOSPHATIDYLINOSITOL DE-N-ACETYLASE"/>
    <property type="match status" value="1"/>
</dbReference>
<dbReference type="RefSeq" id="WP_367640243.1">
    <property type="nucleotide sequence ID" value="NZ_JBFNQN010000015.1"/>
</dbReference>
<dbReference type="InterPro" id="IPR003737">
    <property type="entry name" value="GlcNAc_PI_deacetylase-related"/>
</dbReference>
<dbReference type="SUPFAM" id="SSF102588">
    <property type="entry name" value="LmbE-like"/>
    <property type="match status" value="1"/>
</dbReference>
<comment type="caution">
    <text evidence="2">The sequence shown here is derived from an EMBL/GenBank/DDBJ whole genome shotgun (WGS) entry which is preliminary data.</text>
</comment>
<dbReference type="Pfam" id="PF02585">
    <property type="entry name" value="PIG-L"/>
    <property type="match status" value="1"/>
</dbReference>
<reference evidence="2 3" key="1">
    <citation type="submission" date="2024-07" db="EMBL/GenBank/DDBJ databases">
        <authorList>
            <person name="Thanompreechachai J."/>
            <person name="Duangmal K."/>
        </authorList>
    </citation>
    <scope>NUCLEOTIDE SEQUENCE [LARGE SCALE GENOMIC DNA]</scope>
    <source>
        <strain evidence="2 3">KCTC 19886</strain>
    </source>
</reference>
<dbReference type="EMBL" id="JBFNQN010000015">
    <property type="protein sequence ID" value="MEW9267057.1"/>
    <property type="molecule type" value="Genomic_DNA"/>
</dbReference>
<accession>A0ABV3PCW2</accession>
<evidence type="ECO:0000313" key="3">
    <source>
        <dbReference type="Proteomes" id="UP001555826"/>
    </source>
</evidence>
<keyword evidence="1" id="KW-0862">Zinc</keyword>
<proteinExistence type="predicted"/>
<evidence type="ECO:0000256" key="1">
    <source>
        <dbReference type="ARBA" id="ARBA00022833"/>
    </source>
</evidence>
<sequence>MPRSGPFVLVSFHAHPDDEALLTGGTLARAAAEGHRVVLVVATDGEAGLAADDPGAGLGARRAAELDRSAAALGVARVVRLGHRDSGWPEPAPGPGRPFSEVGVEEVAAELAVVLRAEGADVLTTYDAAGGYGHPDHVRVHHVGARAAQLAGTPVVLEATVDRTLVERGLRLAQLVPGFVSDVTADRARGAFTPRRALTHRVDVRAHLDAKRAALRAHASQTETRGPRGWVRGLRGVGLLAALPGPVGRLVLGREWFVESGRVPGAVLSDDVFASLRR</sequence>
<name>A0ABV3PCW2_9ACTN</name>
<dbReference type="Gene3D" id="3.40.50.10320">
    <property type="entry name" value="LmbE-like"/>
    <property type="match status" value="1"/>
</dbReference>
<organism evidence="2 3">
    <name type="scientific">Kineococcus endophyticus</name>
    <dbReference type="NCBI Taxonomy" id="1181883"/>
    <lineage>
        <taxon>Bacteria</taxon>
        <taxon>Bacillati</taxon>
        <taxon>Actinomycetota</taxon>
        <taxon>Actinomycetes</taxon>
        <taxon>Kineosporiales</taxon>
        <taxon>Kineosporiaceae</taxon>
        <taxon>Kineococcus</taxon>
    </lineage>
</organism>
<evidence type="ECO:0000313" key="2">
    <source>
        <dbReference type="EMBL" id="MEW9267057.1"/>
    </source>
</evidence>
<dbReference type="PANTHER" id="PTHR12993">
    <property type="entry name" value="N-ACETYLGLUCOSAMINYL-PHOSPHATIDYLINOSITOL DE-N-ACETYLASE-RELATED"/>
    <property type="match status" value="1"/>
</dbReference>
<protein>
    <submittedName>
        <fullName evidence="2">PIG-L family deacetylase</fullName>
    </submittedName>
</protein>
<dbReference type="Proteomes" id="UP001555826">
    <property type="component" value="Unassembled WGS sequence"/>
</dbReference>
<gene>
    <name evidence="2" type="ORF">AB1207_20085</name>
</gene>
<dbReference type="InterPro" id="IPR024078">
    <property type="entry name" value="LmbE-like_dom_sf"/>
</dbReference>